<comment type="caution">
    <text evidence="3">The sequence shown here is derived from an EMBL/GenBank/DDBJ whole genome shotgun (WGS) entry which is preliminary data.</text>
</comment>
<keyword evidence="1" id="KW-0812">Transmembrane</keyword>
<dbReference type="Proteomes" id="UP001515480">
    <property type="component" value="Unassembled WGS sequence"/>
</dbReference>
<feature type="signal peptide" evidence="2">
    <location>
        <begin position="1"/>
        <end position="21"/>
    </location>
</feature>
<dbReference type="EMBL" id="JBGBPQ010000001">
    <property type="protein sequence ID" value="KAL1529687.1"/>
    <property type="molecule type" value="Genomic_DNA"/>
</dbReference>
<reference evidence="3 4" key="1">
    <citation type="journal article" date="2024" name="Science">
        <title>Giant polyketide synthase enzymes in the biosynthesis of giant marine polyether toxins.</title>
        <authorList>
            <person name="Fallon T.R."/>
            <person name="Shende V.V."/>
            <person name="Wierzbicki I.H."/>
            <person name="Pendleton A.L."/>
            <person name="Watervoot N.F."/>
            <person name="Auber R.P."/>
            <person name="Gonzalez D.J."/>
            <person name="Wisecaver J.H."/>
            <person name="Moore B.S."/>
        </authorList>
    </citation>
    <scope>NUCLEOTIDE SEQUENCE [LARGE SCALE GENOMIC DNA]</scope>
    <source>
        <strain evidence="3 4">12B1</strain>
    </source>
</reference>
<name>A0AB34K8J8_PRYPA</name>
<gene>
    <name evidence="3" type="ORF">AB1Y20_000626</name>
</gene>
<sequence length="332" mass="34955">MPTGGSLRVAALLVLTGGVDMGAPPRLLASAQVVAASPPAAAQNETVGPACADNDAIFTPDFQWLAQMFGVSASNCAELVQAPELCKDLPAGCPDDEEGALCMLPLDRLRARFAQEGYNWNPSSGSGEVLISLYEICPLTCAGYGYALAQCFGAGNMPPSPPGRAVENRCSNMPGSCLECASFALTRLDCLATTPLDRSGDCLMGSEYCPPCKPFFHCFADTPSPPASPIASPPLSTSSIQSLSDTSLSPTLIALIAVGVAICACCASIALVGVLHRYSVHMRQLHHEMKTLRESHNAVRARWLRACASRPTTSAEAKEIERELAEEKPLVV</sequence>
<evidence type="ECO:0000313" key="3">
    <source>
        <dbReference type="EMBL" id="KAL1529687.1"/>
    </source>
</evidence>
<feature type="transmembrane region" description="Helical" evidence="1">
    <location>
        <begin position="252"/>
        <end position="275"/>
    </location>
</feature>
<keyword evidence="4" id="KW-1185">Reference proteome</keyword>
<proteinExistence type="predicted"/>
<evidence type="ECO:0000256" key="2">
    <source>
        <dbReference type="SAM" id="SignalP"/>
    </source>
</evidence>
<keyword evidence="1" id="KW-0472">Membrane</keyword>
<keyword evidence="2" id="KW-0732">Signal</keyword>
<protein>
    <submittedName>
        <fullName evidence="3">Uncharacterized protein</fullName>
    </submittedName>
</protein>
<organism evidence="3 4">
    <name type="scientific">Prymnesium parvum</name>
    <name type="common">Toxic golden alga</name>
    <dbReference type="NCBI Taxonomy" id="97485"/>
    <lineage>
        <taxon>Eukaryota</taxon>
        <taxon>Haptista</taxon>
        <taxon>Haptophyta</taxon>
        <taxon>Prymnesiophyceae</taxon>
        <taxon>Prymnesiales</taxon>
        <taxon>Prymnesiaceae</taxon>
        <taxon>Prymnesium</taxon>
    </lineage>
</organism>
<dbReference type="AlphaFoldDB" id="A0AB34K8J8"/>
<evidence type="ECO:0000256" key="1">
    <source>
        <dbReference type="SAM" id="Phobius"/>
    </source>
</evidence>
<accession>A0AB34K8J8</accession>
<keyword evidence="1" id="KW-1133">Transmembrane helix</keyword>
<evidence type="ECO:0000313" key="4">
    <source>
        <dbReference type="Proteomes" id="UP001515480"/>
    </source>
</evidence>
<feature type="chain" id="PRO_5044303747" evidence="2">
    <location>
        <begin position="22"/>
        <end position="332"/>
    </location>
</feature>